<accession>A0A914W494</accession>
<proteinExistence type="predicted"/>
<protein>
    <submittedName>
        <fullName evidence="3">CBM21 domain-containing protein</fullName>
    </submittedName>
</protein>
<name>A0A914W494_9BILA</name>
<dbReference type="PANTHER" id="PTHR12307:SF36">
    <property type="entry name" value="GLYCOGEN-BINDING SUBUNIT 76A"/>
    <property type="match status" value="1"/>
</dbReference>
<dbReference type="GO" id="GO:0008157">
    <property type="term" value="F:protein phosphatase 1 binding"/>
    <property type="evidence" value="ECO:0007669"/>
    <property type="project" value="TreeGrafter"/>
</dbReference>
<dbReference type="AlphaFoldDB" id="A0A914W494"/>
<keyword evidence="2" id="KW-1185">Reference proteome</keyword>
<dbReference type="InterPro" id="IPR005036">
    <property type="entry name" value="CBM21_dom"/>
</dbReference>
<dbReference type="WBParaSite" id="PSAMB.scaffold3108size19652.g20374.t1">
    <property type="protein sequence ID" value="PSAMB.scaffold3108size19652.g20374.t1"/>
    <property type="gene ID" value="PSAMB.scaffold3108size19652.g20374"/>
</dbReference>
<evidence type="ECO:0000313" key="3">
    <source>
        <dbReference type="WBParaSite" id="PSAMB.scaffold3108size19652.g20374.t1"/>
    </source>
</evidence>
<dbReference type="GO" id="GO:0000164">
    <property type="term" value="C:protein phosphatase type 1 complex"/>
    <property type="evidence" value="ECO:0007669"/>
    <property type="project" value="TreeGrafter"/>
</dbReference>
<dbReference type="Pfam" id="PF03370">
    <property type="entry name" value="CBM_21"/>
    <property type="match status" value="1"/>
</dbReference>
<dbReference type="PROSITE" id="PS51159">
    <property type="entry name" value="CBM21"/>
    <property type="match status" value="1"/>
</dbReference>
<dbReference type="Proteomes" id="UP000887566">
    <property type="component" value="Unplaced"/>
</dbReference>
<dbReference type="GO" id="GO:2001069">
    <property type="term" value="F:glycogen binding"/>
    <property type="evidence" value="ECO:0007669"/>
    <property type="project" value="TreeGrafter"/>
</dbReference>
<dbReference type="PANTHER" id="PTHR12307">
    <property type="entry name" value="PROTEIN PHOSPHATASE 1 REGULATORY SUBUNIT"/>
    <property type="match status" value="1"/>
</dbReference>
<organism evidence="2 3">
    <name type="scientific">Plectus sambesii</name>
    <dbReference type="NCBI Taxonomy" id="2011161"/>
    <lineage>
        <taxon>Eukaryota</taxon>
        <taxon>Metazoa</taxon>
        <taxon>Ecdysozoa</taxon>
        <taxon>Nematoda</taxon>
        <taxon>Chromadorea</taxon>
        <taxon>Plectida</taxon>
        <taxon>Plectina</taxon>
        <taxon>Plectoidea</taxon>
        <taxon>Plectidae</taxon>
        <taxon>Plectus</taxon>
    </lineage>
</organism>
<evidence type="ECO:0000313" key="2">
    <source>
        <dbReference type="Proteomes" id="UP000887566"/>
    </source>
</evidence>
<sequence length="401" mass="45675">MCPSVSGQNYWRTRYNNRDSGVCLDAEAFPPAMHNVAPERWHLYLPRNLSKCDECRRELEEHVRRKAKLLDDYLHKYHPEMLGSGVFLPIAIESTRKRAVNSSSETSDVTFFLERRDSTASNDSTTISESSLGSEAVESPCCEGERNKISSRSKTLPTLQEEHSNAICNRSCLVKKLPYRSTDSWVLESLLDDEHIRRRKSVRFADSIGLELEHVRFLMRPNQPDANKPITSISRNGSSLIIESAVLSASDGLNIQFVPQFTIPRMQLPFSPERGSVYLEHLVLPGDSTTAICGRVRVENIDFEKKVTVRYTTDAWKTQTERAAQYMFSYGDGRSDAFSFALFLNKTQLVAGARLQFAICCEFPRFRRLHWDNNNGKNYSILITHGSFFPSHSTHDLLHAL</sequence>
<dbReference type="InterPro" id="IPR038175">
    <property type="entry name" value="CBM21_dom_sf"/>
</dbReference>
<dbReference type="InterPro" id="IPR050782">
    <property type="entry name" value="PP1_regulatory_subunit_3"/>
</dbReference>
<dbReference type="Gene3D" id="2.60.40.2440">
    <property type="entry name" value="Carbohydrate binding type-21 domain"/>
    <property type="match status" value="1"/>
</dbReference>
<evidence type="ECO:0000259" key="1">
    <source>
        <dbReference type="PROSITE" id="PS51159"/>
    </source>
</evidence>
<dbReference type="GO" id="GO:0005979">
    <property type="term" value="P:regulation of glycogen biosynthetic process"/>
    <property type="evidence" value="ECO:0007669"/>
    <property type="project" value="TreeGrafter"/>
</dbReference>
<reference evidence="3" key="1">
    <citation type="submission" date="2022-11" db="UniProtKB">
        <authorList>
            <consortium name="WormBaseParasite"/>
        </authorList>
    </citation>
    <scope>IDENTIFICATION</scope>
</reference>
<feature type="domain" description="CBM21" evidence="1">
    <location>
        <begin position="271"/>
        <end position="382"/>
    </location>
</feature>